<evidence type="ECO:0000313" key="2">
    <source>
        <dbReference type="Proteomes" id="UP001218218"/>
    </source>
</evidence>
<comment type="caution">
    <text evidence="1">The sequence shown here is derived from an EMBL/GenBank/DDBJ whole genome shotgun (WGS) entry which is preliminary data.</text>
</comment>
<keyword evidence="2" id="KW-1185">Reference proteome</keyword>
<protein>
    <submittedName>
        <fullName evidence="1">Uncharacterized protein</fullName>
    </submittedName>
</protein>
<reference evidence="1" key="1">
    <citation type="submission" date="2023-03" db="EMBL/GenBank/DDBJ databases">
        <title>Massive genome expansion in bonnet fungi (Mycena s.s.) driven by repeated elements and novel gene families across ecological guilds.</title>
        <authorList>
            <consortium name="Lawrence Berkeley National Laboratory"/>
            <person name="Harder C.B."/>
            <person name="Miyauchi S."/>
            <person name="Viragh M."/>
            <person name="Kuo A."/>
            <person name="Thoen E."/>
            <person name="Andreopoulos B."/>
            <person name="Lu D."/>
            <person name="Skrede I."/>
            <person name="Drula E."/>
            <person name="Henrissat B."/>
            <person name="Morin E."/>
            <person name="Kohler A."/>
            <person name="Barry K."/>
            <person name="LaButti K."/>
            <person name="Morin E."/>
            <person name="Salamov A."/>
            <person name="Lipzen A."/>
            <person name="Mereny Z."/>
            <person name="Hegedus B."/>
            <person name="Baldrian P."/>
            <person name="Stursova M."/>
            <person name="Weitz H."/>
            <person name="Taylor A."/>
            <person name="Grigoriev I.V."/>
            <person name="Nagy L.G."/>
            <person name="Martin F."/>
            <person name="Kauserud H."/>
        </authorList>
    </citation>
    <scope>NUCLEOTIDE SEQUENCE</scope>
    <source>
        <strain evidence="1">CBHHK002</strain>
    </source>
</reference>
<dbReference type="Proteomes" id="UP001218218">
    <property type="component" value="Unassembled WGS sequence"/>
</dbReference>
<name>A0AAD7ERB3_9AGAR</name>
<organism evidence="1 2">
    <name type="scientific">Mycena albidolilacea</name>
    <dbReference type="NCBI Taxonomy" id="1033008"/>
    <lineage>
        <taxon>Eukaryota</taxon>
        <taxon>Fungi</taxon>
        <taxon>Dikarya</taxon>
        <taxon>Basidiomycota</taxon>
        <taxon>Agaricomycotina</taxon>
        <taxon>Agaricomycetes</taxon>
        <taxon>Agaricomycetidae</taxon>
        <taxon>Agaricales</taxon>
        <taxon>Marasmiineae</taxon>
        <taxon>Mycenaceae</taxon>
        <taxon>Mycena</taxon>
    </lineage>
</organism>
<evidence type="ECO:0000313" key="1">
    <source>
        <dbReference type="EMBL" id="KAJ7344004.1"/>
    </source>
</evidence>
<dbReference type="AlphaFoldDB" id="A0AAD7ERB3"/>
<proteinExistence type="predicted"/>
<accession>A0AAD7ERB3</accession>
<gene>
    <name evidence="1" type="ORF">DFH08DRAFT_216300</name>
</gene>
<dbReference type="EMBL" id="JARIHO010000022">
    <property type="protein sequence ID" value="KAJ7344004.1"/>
    <property type="molecule type" value="Genomic_DNA"/>
</dbReference>
<sequence length="195" mass="22816">MAYPQYFVRYFFKPLHHANWAISKQSSNPQYCDGRPTPSRKQPVDEIRDYKGGRYLSSIEAARHLASFHISEKQPGIKRLPIHLPGRQYGQMARKNGSEPDATLLVRYMSRPHHPEVDNMTYVEFGSECRLEKHDPDQPMHPLQVLENEFPGRPRMHIQFYQPGHIGVCRIQMVYPRHGDVFCLRALLLHRTARD</sequence>